<dbReference type="GO" id="GO:0043023">
    <property type="term" value="F:ribosomal large subunit binding"/>
    <property type="evidence" value="ECO:0007669"/>
    <property type="project" value="TreeGrafter"/>
</dbReference>
<feature type="compositionally biased region" description="Low complexity" evidence="7">
    <location>
        <begin position="781"/>
        <end position="796"/>
    </location>
</feature>
<evidence type="ECO:0000313" key="12">
    <source>
        <dbReference type="Proteomes" id="UP000594260"/>
    </source>
</evidence>
<evidence type="ECO:0000256" key="4">
    <source>
        <dbReference type="ARBA" id="ARBA00022490"/>
    </source>
</evidence>
<feature type="domain" description="NFACT RNA-binding" evidence="9">
    <location>
        <begin position="542"/>
        <end position="652"/>
    </location>
</feature>
<dbReference type="OrthoDB" id="207084at2759"/>
<proteinExistence type="inferred from homology"/>
<keyword evidence="4" id="KW-0963">Cytoplasm</keyword>
<reference evidence="11" key="1">
    <citation type="submission" date="2021-01" db="UniProtKB">
        <authorList>
            <consortium name="EnsemblMetazoa"/>
        </authorList>
    </citation>
    <scope>IDENTIFICATION</scope>
</reference>
<keyword evidence="5" id="KW-0175">Coiled coil</keyword>
<keyword evidence="8" id="KW-0732">Signal</keyword>
<feature type="region of interest" description="Disordered" evidence="7">
    <location>
        <begin position="770"/>
        <end position="918"/>
    </location>
</feature>
<dbReference type="InterPro" id="IPR021846">
    <property type="entry name" value="NFACT-C"/>
</dbReference>
<dbReference type="GO" id="GO:0000049">
    <property type="term" value="F:tRNA binding"/>
    <property type="evidence" value="ECO:0007669"/>
    <property type="project" value="TreeGrafter"/>
</dbReference>
<dbReference type="CTD" id="43018"/>
<dbReference type="KEGG" id="vde:111245341"/>
<dbReference type="Pfam" id="PF05833">
    <property type="entry name" value="NFACT_N"/>
    <property type="match status" value="1"/>
</dbReference>
<dbReference type="Pfam" id="PF11923">
    <property type="entry name" value="NFACT-C"/>
    <property type="match status" value="1"/>
</dbReference>
<sequence length="1019" mass="114891">MCAHEIGAVECCTVICHLSGGNCLLLLLLARLPCCTDDLHFNSAEANISDNMKSRFTSADIVAAVNELQNLVGMRVVQVYDVDSKTYLFKLNRQEEKTVLLFESGIRIHTTEYEWPKGSAPSTFSMKLRKHLSNKRIEHIRQLGVDRIVNIQFGINEATYHVIIEMYDRGNVVLTDGNYVILNILRPRQAGAEDVRLAVREKYPVFALTQAIPILELSDVRGWLENAQEGNSLKKVILPKVFCGPAILDHCLQSRDITVNTKIKKGFITDDLVKRIHEAILEGHEMLENFKRPGTTSGIITLKVEKRFQPTEDGSTEIISYNEFHPFPFKSLVNQRTENFKSFLQAVDTFFSRQEQQKISLKAHNLEKEAVKKLENIKIDHEKRVSALETAQKMDVEKAKLIQNNLELVEKALFAVRSAIASQRSWDDIGDMIKEAQLQGDPVAESIKELHLDRNHFLMYLSDPFNEDEAAAVVDIDIDLSAYANATKYFEKKKQAAKKQEKTLQSSAKALKSAQKKTTEMLKQVELTTNIARARKTYWFEKFYWFISSENYLVIGGRDALQNEVIVKKYLNKGDVYVHADLHGASSIVIKNPSGEPIPPKTLNEAGTMAICYSAAWEAKVVTTAWWVYQDQVSKRAPTGEYLSQGSFMVRGKKNFLPPLYLIMGFGFMFRLDEESIPRHAEDRKARLADDNLPVMDDVSVTDDIESHDQNEIAVSSSEDEDEGSAFPDTQVQVLQPVAPGKLLQSTQKPENEEVVVYSQPVKKKTIVKAANKKKDKGQQKKPPQQQTADGQQAVSQKKKMSKAKQRKIKQRYGDQDEEERQLKMKLLASAGKHNETSAVTKNTTTDEKSLKNMPSAEEFLGGDETDGTRVNAREWDPQRHKGEIKATEEANKESEKDNDADDEGATDDTDDDASPTDDFTAILNSLTGVPVEDDVLLYAVPICAPYSTIINYKYKVKLTPGINKRGKAAKIALNMFQHDKSSTQREKDLLRAAKDQDVARNMPGRVKMSAANLQKYKK</sequence>
<dbReference type="EnsemblMetazoa" id="XM_022793577">
    <property type="protein sequence ID" value="XP_022649312"/>
    <property type="gene ID" value="LOC111245341"/>
</dbReference>
<dbReference type="InterPro" id="IPR008532">
    <property type="entry name" value="NFACT_RNA-bd"/>
</dbReference>
<dbReference type="GO" id="GO:0005737">
    <property type="term" value="C:cytoplasm"/>
    <property type="evidence" value="ECO:0007669"/>
    <property type="project" value="UniProtKB-SubCell"/>
</dbReference>
<evidence type="ECO:0000259" key="9">
    <source>
        <dbReference type="Pfam" id="PF05670"/>
    </source>
</evidence>
<dbReference type="Gene3D" id="2.30.310.10">
    <property type="entry name" value="ibrinogen binding protein from staphylococcus aureus domain"/>
    <property type="match status" value="1"/>
</dbReference>
<dbReference type="Proteomes" id="UP000594260">
    <property type="component" value="Unplaced"/>
</dbReference>
<dbReference type="GO" id="GO:1990116">
    <property type="term" value="P:ribosome-associated ubiquitin-dependent protein catabolic process"/>
    <property type="evidence" value="ECO:0007669"/>
    <property type="project" value="TreeGrafter"/>
</dbReference>
<dbReference type="PANTHER" id="PTHR15239:SF6">
    <property type="entry name" value="RIBOSOME QUALITY CONTROL COMPLEX SUBUNIT NEMF"/>
    <property type="match status" value="1"/>
</dbReference>
<evidence type="ECO:0000256" key="6">
    <source>
        <dbReference type="ARBA" id="ARBA00023242"/>
    </source>
</evidence>
<dbReference type="InterPro" id="IPR051608">
    <property type="entry name" value="RQC_Subunit_NEMF"/>
</dbReference>
<name>A0A7M7JB19_VARDE</name>
<feature type="signal peptide" evidence="8">
    <location>
        <begin position="1"/>
        <end position="38"/>
    </location>
</feature>
<comment type="similarity">
    <text evidence="3">Belongs to the NEMF family.</text>
</comment>
<evidence type="ECO:0000256" key="7">
    <source>
        <dbReference type="SAM" id="MobiDB-lite"/>
    </source>
</evidence>
<dbReference type="PANTHER" id="PTHR15239">
    <property type="entry name" value="NUCLEAR EXPORT MEDIATOR FACTOR NEMF"/>
    <property type="match status" value="1"/>
</dbReference>
<keyword evidence="12" id="KW-1185">Reference proteome</keyword>
<dbReference type="OMA" id="MFLEFFA"/>
<dbReference type="FunCoup" id="A0A7M7JB19">
    <property type="interactions" value="1555"/>
</dbReference>
<dbReference type="Pfam" id="PF05670">
    <property type="entry name" value="NFACT-R_1"/>
    <property type="match status" value="1"/>
</dbReference>
<dbReference type="AlphaFoldDB" id="A0A7M7JB19"/>
<evidence type="ECO:0008006" key="13">
    <source>
        <dbReference type="Google" id="ProtNLM"/>
    </source>
</evidence>
<dbReference type="RefSeq" id="XP_022649312.1">
    <property type="nucleotide sequence ID" value="XM_022793577.1"/>
</dbReference>
<dbReference type="NCBIfam" id="NF041120">
    <property type="entry name" value="RqcH_arch"/>
    <property type="match status" value="1"/>
</dbReference>
<evidence type="ECO:0000256" key="3">
    <source>
        <dbReference type="ARBA" id="ARBA00008318"/>
    </source>
</evidence>
<dbReference type="GO" id="GO:0072344">
    <property type="term" value="P:rescue of stalled ribosome"/>
    <property type="evidence" value="ECO:0007669"/>
    <property type="project" value="TreeGrafter"/>
</dbReference>
<evidence type="ECO:0000259" key="10">
    <source>
        <dbReference type="Pfam" id="PF11923"/>
    </source>
</evidence>
<comment type="subcellular location">
    <subcellularLocation>
        <location evidence="2">Cytoplasm</location>
    </subcellularLocation>
    <subcellularLocation>
        <location evidence="1">Nucleus</location>
    </subcellularLocation>
</comment>
<feature type="domain" description="NFACT protein C-terminal" evidence="10">
    <location>
        <begin position="921"/>
        <end position="1009"/>
    </location>
</feature>
<dbReference type="FunFam" id="2.30.310.10:FF:000001">
    <property type="entry name" value="Nuclear export mediator factor Nemf"/>
    <property type="match status" value="1"/>
</dbReference>
<protein>
    <recommendedName>
        <fullName evidence="13">Nuclear export mediator factor NEMF</fullName>
    </recommendedName>
</protein>
<evidence type="ECO:0000256" key="1">
    <source>
        <dbReference type="ARBA" id="ARBA00004123"/>
    </source>
</evidence>
<evidence type="ECO:0000256" key="5">
    <source>
        <dbReference type="ARBA" id="ARBA00023054"/>
    </source>
</evidence>
<evidence type="ECO:0000256" key="2">
    <source>
        <dbReference type="ARBA" id="ARBA00004496"/>
    </source>
</evidence>
<dbReference type="GO" id="GO:0005634">
    <property type="term" value="C:nucleus"/>
    <property type="evidence" value="ECO:0007669"/>
    <property type="project" value="UniProtKB-SubCell"/>
</dbReference>
<dbReference type="InParanoid" id="A0A7M7JB19"/>
<keyword evidence="6" id="KW-0539">Nucleus</keyword>
<dbReference type="GeneID" id="111245341"/>
<evidence type="ECO:0000256" key="8">
    <source>
        <dbReference type="SAM" id="SignalP"/>
    </source>
</evidence>
<feature type="compositionally biased region" description="Basic and acidic residues" evidence="7">
    <location>
        <begin position="872"/>
        <end position="898"/>
    </location>
</feature>
<dbReference type="GO" id="GO:1990112">
    <property type="term" value="C:RQC complex"/>
    <property type="evidence" value="ECO:0007669"/>
    <property type="project" value="TreeGrafter"/>
</dbReference>
<accession>A0A7M7JB19</accession>
<organism evidence="11 12">
    <name type="scientific">Varroa destructor</name>
    <name type="common">Honeybee mite</name>
    <dbReference type="NCBI Taxonomy" id="109461"/>
    <lineage>
        <taxon>Eukaryota</taxon>
        <taxon>Metazoa</taxon>
        <taxon>Ecdysozoa</taxon>
        <taxon>Arthropoda</taxon>
        <taxon>Chelicerata</taxon>
        <taxon>Arachnida</taxon>
        <taxon>Acari</taxon>
        <taxon>Parasitiformes</taxon>
        <taxon>Mesostigmata</taxon>
        <taxon>Gamasina</taxon>
        <taxon>Dermanyssoidea</taxon>
        <taxon>Varroidae</taxon>
        <taxon>Varroa</taxon>
    </lineage>
</organism>
<feature type="chain" id="PRO_5029484217" description="Nuclear export mediator factor NEMF" evidence="8">
    <location>
        <begin position="39"/>
        <end position="1019"/>
    </location>
</feature>
<feature type="region of interest" description="Disordered" evidence="7">
    <location>
        <begin position="701"/>
        <end position="726"/>
    </location>
</feature>
<feature type="compositionally biased region" description="Acidic residues" evidence="7">
    <location>
        <begin position="899"/>
        <end position="916"/>
    </location>
</feature>
<feature type="compositionally biased region" description="Basic residues" evidence="7">
    <location>
        <begin position="797"/>
        <end position="811"/>
    </location>
</feature>
<evidence type="ECO:0000313" key="11">
    <source>
        <dbReference type="EnsemblMetazoa" id="XP_022649312"/>
    </source>
</evidence>